<reference evidence="3 4" key="1">
    <citation type="journal article" date="2010" name="Nature">
        <title>The Ectocarpus genome and the independent evolution of multicellularity in brown algae.</title>
        <authorList>
            <person name="Cock J.M."/>
            <person name="Sterck L."/>
            <person name="Rouze P."/>
            <person name="Scornet D."/>
            <person name="Allen A.E."/>
            <person name="Amoutzias G."/>
            <person name="Anthouard V."/>
            <person name="Artiguenave F."/>
            <person name="Aury J.M."/>
            <person name="Badger J.H."/>
            <person name="Beszteri B."/>
            <person name="Billiau K."/>
            <person name="Bonnet E."/>
            <person name="Bothwell J.H."/>
            <person name="Bowler C."/>
            <person name="Boyen C."/>
            <person name="Brownlee C."/>
            <person name="Carrano C.J."/>
            <person name="Charrier B."/>
            <person name="Cho G.Y."/>
            <person name="Coelho S.M."/>
            <person name="Collen J."/>
            <person name="Corre E."/>
            <person name="Da Silva C."/>
            <person name="Delage L."/>
            <person name="Delaroque N."/>
            <person name="Dittami S.M."/>
            <person name="Doulbeau S."/>
            <person name="Elias M."/>
            <person name="Farnham G."/>
            <person name="Gachon C.M."/>
            <person name="Gschloessl B."/>
            <person name="Heesch S."/>
            <person name="Jabbari K."/>
            <person name="Jubin C."/>
            <person name="Kawai H."/>
            <person name="Kimura K."/>
            <person name="Kloareg B."/>
            <person name="Kupper F.C."/>
            <person name="Lang D."/>
            <person name="Le Bail A."/>
            <person name="Leblanc C."/>
            <person name="Lerouge P."/>
            <person name="Lohr M."/>
            <person name="Lopez P.J."/>
            <person name="Martens C."/>
            <person name="Maumus F."/>
            <person name="Michel G."/>
            <person name="Miranda-Saavedra D."/>
            <person name="Morales J."/>
            <person name="Moreau H."/>
            <person name="Motomura T."/>
            <person name="Nagasato C."/>
            <person name="Napoli C.A."/>
            <person name="Nelson D.R."/>
            <person name="Nyvall-Collen P."/>
            <person name="Peters A.F."/>
            <person name="Pommier C."/>
            <person name="Potin P."/>
            <person name="Poulain J."/>
            <person name="Quesneville H."/>
            <person name="Read B."/>
            <person name="Rensing S.A."/>
            <person name="Ritter A."/>
            <person name="Rousvoal S."/>
            <person name="Samanta M."/>
            <person name="Samson G."/>
            <person name="Schroeder D.C."/>
            <person name="Segurens B."/>
            <person name="Strittmatter M."/>
            <person name="Tonon T."/>
            <person name="Tregear J.W."/>
            <person name="Valentin K."/>
            <person name="von Dassow P."/>
            <person name="Yamagishi T."/>
            <person name="Van de Peer Y."/>
            <person name="Wincker P."/>
        </authorList>
    </citation>
    <scope>NUCLEOTIDE SEQUENCE [LARGE SCALE GENOMIC DNA]</scope>
    <source>
        <strain evidence="4">Ec32 / CCAP1310/4</strain>
    </source>
</reference>
<dbReference type="Proteomes" id="UP000002630">
    <property type="component" value="Linkage Group LG15"/>
</dbReference>
<evidence type="ECO:0000313" key="3">
    <source>
        <dbReference type="EMBL" id="CBN78014.1"/>
    </source>
</evidence>
<feature type="region of interest" description="Disordered" evidence="1">
    <location>
        <begin position="228"/>
        <end position="277"/>
    </location>
</feature>
<evidence type="ECO:0000256" key="2">
    <source>
        <dbReference type="SAM" id="Phobius"/>
    </source>
</evidence>
<protein>
    <submittedName>
        <fullName evidence="3">Uncharacterized protein</fullName>
    </submittedName>
</protein>
<dbReference type="AlphaFoldDB" id="D8LTH3"/>
<evidence type="ECO:0000256" key="1">
    <source>
        <dbReference type="SAM" id="MobiDB-lite"/>
    </source>
</evidence>
<dbReference type="EMBL" id="FN649056">
    <property type="protein sequence ID" value="CBN78014.1"/>
    <property type="molecule type" value="Genomic_DNA"/>
</dbReference>
<proteinExistence type="predicted"/>
<dbReference type="EMBL" id="FN649740">
    <property type="protein sequence ID" value="CBN78014.1"/>
    <property type="molecule type" value="Genomic_DNA"/>
</dbReference>
<accession>D8LTH3</accession>
<feature type="region of interest" description="Disordered" evidence="1">
    <location>
        <begin position="60"/>
        <end position="109"/>
    </location>
</feature>
<feature type="compositionally biased region" description="Basic and acidic residues" evidence="1">
    <location>
        <begin position="253"/>
        <end position="277"/>
    </location>
</feature>
<feature type="transmembrane region" description="Helical" evidence="2">
    <location>
        <begin position="126"/>
        <end position="148"/>
    </location>
</feature>
<name>D8LTH3_ECTSI</name>
<gene>
    <name evidence="3" type="ORF">Esi_0082_0021</name>
</gene>
<keyword evidence="2" id="KW-0472">Membrane</keyword>
<organism evidence="3 4">
    <name type="scientific">Ectocarpus siliculosus</name>
    <name type="common">Brown alga</name>
    <name type="synonym">Conferva siliculosa</name>
    <dbReference type="NCBI Taxonomy" id="2880"/>
    <lineage>
        <taxon>Eukaryota</taxon>
        <taxon>Sar</taxon>
        <taxon>Stramenopiles</taxon>
        <taxon>Ochrophyta</taxon>
        <taxon>PX clade</taxon>
        <taxon>Phaeophyceae</taxon>
        <taxon>Ectocarpales</taxon>
        <taxon>Ectocarpaceae</taxon>
        <taxon>Ectocarpus</taxon>
    </lineage>
</organism>
<evidence type="ECO:0000313" key="4">
    <source>
        <dbReference type="Proteomes" id="UP000002630"/>
    </source>
</evidence>
<sequence>MILYGTAWMTTSLGPVAAAGVIGQPLSRALVATCAAHASFAAIKFSLAILAMSNFPPVYAPPPRRHPNNKPTPPTTPRNKPPPKAPRRKLEFPSLSPRRRGPPAPVSAVPGTRIQVRRSARSVPKLWLMALTAAGGPAMGAVGSAVAWKAGLVAMPAALSSLSRGSVISALLAGTLCYGGAGTEVVARWAVFQGIMGAPFAALLSPSALMLVYLCNYYWRVAKSRRSGPGSLPPGVGANAKGGGGAPSVGVEQEGKDAGDETDEAEKGDTKAKEKDK</sequence>
<keyword evidence="2" id="KW-1133">Transmembrane helix</keyword>
<feature type="transmembrane region" description="Helical" evidence="2">
    <location>
        <begin position="198"/>
        <end position="219"/>
    </location>
</feature>
<dbReference type="InParanoid" id="D8LTH3"/>
<keyword evidence="4" id="KW-1185">Reference proteome</keyword>
<keyword evidence="2" id="KW-0812">Transmembrane</keyword>
<feature type="compositionally biased region" description="Pro residues" evidence="1">
    <location>
        <begin position="70"/>
        <end position="84"/>
    </location>
</feature>